<organism evidence="2 3">
    <name type="scientific">Caenorhabditis japonica</name>
    <dbReference type="NCBI Taxonomy" id="281687"/>
    <lineage>
        <taxon>Eukaryota</taxon>
        <taxon>Metazoa</taxon>
        <taxon>Ecdysozoa</taxon>
        <taxon>Nematoda</taxon>
        <taxon>Chromadorea</taxon>
        <taxon>Rhabditida</taxon>
        <taxon>Rhabditina</taxon>
        <taxon>Rhabditomorpha</taxon>
        <taxon>Rhabditoidea</taxon>
        <taxon>Rhabditidae</taxon>
        <taxon>Peloderinae</taxon>
        <taxon>Caenorhabditis</taxon>
    </lineage>
</organism>
<dbReference type="EnsemblMetazoa" id="CJA38441.1">
    <property type="protein sequence ID" value="CJA38441.1"/>
    <property type="gene ID" value="WBGene00214288"/>
</dbReference>
<evidence type="ECO:0000313" key="2">
    <source>
        <dbReference type="EnsemblMetazoa" id="CJA38441.1"/>
    </source>
</evidence>
<feature type="region of interest" description="Disordered" evidence="1">
    <location>
        <begin position="111"/>
        <end position="152"/>
    </location>
</feature>
<proteinExistence type="predicted"/>
<evidence type="ECO:0000256" key="1">
    <source>
        <dbReference type="SAM" id="MobiDB-lite"/>
    </source>
</evidence>
<reference evidence="3" key="1">
    <citation type="submission" date="2010-08" db="EMBL/GenBank/DDBJ databases">
        <authorList>
            <consortium name="Caenorhabditis japonica Sequencing Consortium"/>
            <person name="Wilson R.K."/>
        </authorList>
    </citation>
    <scope>NUCLEOTIDE SEQUENCE [LARGE SCALE GENOMIC DNA]</scope>
    <source>
        <strain evidence="3">DF5081</strain>
    </source>
</reference>
<sequence>MDKPWEKYLKDLYTARYKMPEPREKFEESLWTPKALKECGKTGIRGALDYRMQSKEQQLKDDVSQVFTEEQLREVDRYEYTKYYLNPEEKVREELIRKRRARRRVVDDQAERLEQIDEESEDEGNEGGENMVAEEEEENEIEDVNEQQDGWGDDRYGNEYIEAIGPIGLQEWQLERVMSPVRTEEDLEESLRRVRRITIDQSSESLESSDGEILVKEPVKREKSLKERALEALSMVNICFNEPVD</sequence>
<accession>A0A8R1INN9</accession>
<evidence type="ECO:0000313" key="3">
    <source>
        <dbReference type="Proteomes" id="UP000005237"/>
    </source>
</evidence>
<name>A0A8R1INN9_CAEJA</name>
<protein>
    <submittedName>
        <fullName evidence="2">Uncharacterized protein</fullName>
    </submittedName>
</protein>
<dbReference type="AlphaFoldDB" id="A0A8R1INN9"/>
<dbReference type="Proteomes" id="UP000005237">
    <property type="component" value="Unassembled WGS sequence"/>
</dbReference>
<reference evidence="2" key="2">
    <citation type="submission" date="2022-06" db="UniProtKB">
        <authorList>
            <consortium name="EnsemblMetazoa"/>
        </authorList>
    </citation>
    <scope>IDENTIFICATION</scope>
    <source>
        <strain evidence="2">DF5081</strain>
    </source>
</reference>
<keyword evidence="3" id="KW-1185">Reference proteome</keyword>
<feature type="compositionally biased region" description="Acidic residues" evidence="1">
    <location>
        <begin position="116"/>
        <end position="146"/>
    </location>
</feature>